<feature type="transmembrane region" description="Helical" evidence="2">
    <location>
        <begin position="160"/>
        <end position="182"/>
    </location>
</feature>
<name>A0A2A5QPK2_9EURY</name>
<feature type="region of interest" description="Disordered" evidence="1">
    <location>
        <begin position="1"/>
        <end position="20"/>
    </location>
</feature>
<evidence type="ECO:0008006" key="5">
    <source>
        <dbReference type="Google" id="ProtNLM"/>
    </source>
</evidence>
<feature type="region of interest" description="Disordered" evidence="1">
    <location>
        <begin position="224"/>
        <end position="246"/>
    </location>
</feature>
<dbReference type="InterPro" id="IPR014470">
    <property type="entry name" value="UCP01500"/>
</dbReference>
<proteinExistence type="predicted"/>
<dbReference type="AlphaFoldDB" id="A0A2A5QPK2"/>
<comment type="caution">
    <text evidence="3">The sequence shown here is derived from an EMBL/GenBank/DDBJ whole genome shotgun (WGS) entry which is preliminary data.</text>
</comment>
<keyword evidence="4" id="KW-1185">Reference proteome</keyword>
<reference evidence="3 4" key="1">
    <citation type="submission" date="2017-09" db="EMBL/GenBank/DDBJ databases">
        <title>Genome sequences of Natrinema ejinorence JCM 13890T.</title>
        <authorList>
            <person name="Roh S.W."/>
            <person name="Kim Y.B."/>
            <person name="Kim J.Y."/>
        </authorList>
    </citation>
    <scope>NUCLEOTIDE SEQUENCE [LARGE SCALE GENOMIC DNA]</scope>
    <source>
        <strain evidence="3 4">JCM 13890</strain>
    </source>
</reference>
<dbReference type="Pfam" id="PF10028">
    <property type="entry name" value="DUF2270"/>
    <property type="match status" value="1"/>
</dbReference>
<keyword evidence="2" id="KW-1133">Transmembrane helix</keyword>
<dbReference type="OrthoDB" id="307287at2157"/>
<dbReference type="EMBL" id="NXNI01000002">
    <property type="protein sequence ID" value="PCR88752.1"/>
    <property type="molecule type" value="Genomic_DNA"/>
</dbReference>
<accession>A0A2A5QPK2</accession>
<evidence type="ECO:0000313" key="3">
    <source>
        <dbReference type="EMBL" id="PCR88752.1"/>
    </source>
</evidence>
<dbReference type="RefSeq" id="WP_097381773.1">
    <property type="nucleotide sequence ID" value="NZ_NXNI01000002.1"/>
</dbReference>
<feature type="transmembrane region" description="Helical" evidence="2">
    <location>
        <begin position="55"/>
        <end position="72"/>
    </location>
</feature>
<sequence>MADSNDDTADPTTPGQREIGREMVEESTGLGSVMAHAYRGELGRVDTWRQRLDQTTTWAVTLMAAILTWAFSSPDNPHYILLIGIVVVTVFLGIEARRYRDYDVFRACVRMLQENLLATALDPSRDVEHTDWRVKLSQDYREPTVKVSMQEALANRLRRVYLALLGVLLVAWVFRVTAFAAREDWIETAAIARIQGLVAIVVVVVFYVALLAISLWPRERQAKGEFRKGKEGDWKDPDAKDESRNG</sequence>
<gene>
    <name evidence="3" type="ORF">CP557_19850</name>
</gene>
<evidence type="ECO:0000256" key="2">
    <source>
        <dbReference type="SAM" id="Phobius"/>
    </source>
</evidence>
<organism evidence="3 4">
    <name type="scientific">Natrinema ejinorense</name>
    <dbReference type="NCBI Taxonomy" id="373386"/>
    <lineage>
        <taxon>Archaea</taxon>
        <taxon>Methanobacteriati</taxon>
        <taxon>Methanobacteriota</taxon>
        <taxon>Stenosarchaea group</taxon>
        <taxon>Halobacteria</taxon>
        <taxon>Halobacteriales</taxon>
        <taxon>Natrialbaceae</taxon>
        <taxon>Natrinema</taxon>
    </lineage>
</organism>
<evidence type="ECO:0000313" key="4">
    <source>
        <dbReference type="Proteomes" id="UP000219689"/>
    </source>
</evidence>
<keyword evidence="2" id="KW-0472">Membrane</keyword>
<keyword evidence="2" id="KW-0812">Transmembrane</keyword>
<evidence type="ECO:0000256" key="1">
    <source>
        <dbReference type="SAM" id="MobiDB-lite"/>
    </source>
</evidence>
<dbReference type="Proteomes" id="UP000219689">
    <property type="component" value="Unassembled WGS sequence"/>
</dbReference>
<feature type="transmembrane region" description="Helical" evidence="2">
    <location>
        <begin position="78"/>
        <end position="96"/>
    </location>
</feature>
<protein>
    <recommendedName>
        <fullName evidence="5">DUF2270 domain-containing protein</fullName>
    </recommendedName>
</protein>
<feature type="transmembrane region" description="Helical" evidence="2">
    <location>
        <begin position="194"/>
        <end position="216"/>
    </location>
</feature>